<dbReference type="SUPFAM" id="SSF57756">
    <property type="entry name" value="Retrovirus zinc finger-like domains"/>
    <property type="match status" value="1"/>
</dbReference>
<dbReference type="Proteomes" id="UP000054107">
    <property type="component" value="Unassembled WGS sequence"/>
</dbReference>
<sequence>MIDTNVNYVDSAGKDVPVQPLNRMLYLPVWDVYVPASYKGAPPACHFCRQVGHKRAVCPSLAKRQCFKCHKLGHTARFCRVEEKSFEEAVNGYEAAQARATSGSSTGRKAPKQQNPSDELQGLIKEQLALQTANANANANSPSNAKVND</sequence>
<evidence type="ECO:0000313" key="4">
    <source>
        <dbReference type="EMBL" id="CEP14346.1"/>
    </source>
</evidence>
<protein>
    <recommendedName>
        <fullName evidence="3">CCHC-type domain-containing protein</fullName>
    </recommendedName>
</protein>
<accession>A0A0B7NHE1</accession>
<evidence type="ECO:0000256" key="1">
    <source>
        <dbReference type="PROSITE-ProRule" id="PRU00047"/>
    </source>
</evidence>
<dbReference type="GO" id="GO:0008270">
    <property type="term" value="F:zinc ion binding"/>
    <property type="evidence" value="ECO:0007669"/>
    <property type="project" value="UniProtKB-KW"/>
</dbReference>
<dbReference type="AlphaFoldDB" id="A0A0B7NHE1"/>
<keyword evidence="5" id="KW-1185">Reference proteome</keyword>
<dbReference type="OrthoDB" id="2286764at2759"/>
<dbReference type="PROSITE" id="PS50158">
    <property type="entry name" value="ZF_CCHC"/>
    <property type="match status" value="1"/>
</dbReference>
<organism evidence="4 5">
    <name type="scientific">Parasitella parasitica</name>
    <dbReference type="NCBI Taxonomy" id="35722"/>
    <lineage>
        <taxon>Eukaryota</taxon>
        <taxon>Fungi</taxon>
        <taxon>Fungi incertae sedis</taxon>
        <taxon>Mucoromycota</taxon>
        <taxon>Mucoromycotina</taxon>
        <taxon>Mucoromycetes</taxon>
        <taxon>Mucorales</taxon>
        <taxon>Mucorineae</taxon>
        <taxon>Mucoraceae</taxon>
        <taxon>Parasitella</taxon>
    </lineage>
</organism>
<keyword evidence="1" id="KW-0479">Metal-binding</keyword>
<dbReference type="EMBL" id="LN731193">
    <property type="protein sequence ID" value="CEP14346.1"/>
    <property type="molecule type" value="Genomic_DNA"/>
</dbReference>
<evidence type="ECO:0000259" key="3">
    <source>
        <dbReference type="PROSITE" id="PS50158"/>
    </source>
</evidence>
<feature type="domain" description="CCHC-type" evidence="3">
    <location>
        <begin position="66"/>
        <end position="80"/>
    </location>
</feature>
<evidence type="ECO:0000256" key="2">
    <source>
        <dbReference type="SAM" id="MobiDB-lite"/>
    </source>
</evidence>
<feature type="region of interest" description="Disordered" evidence="2">
    <location>
        <begin position="97"/>
        <end position="120"/>
    </location>
</feature>
<dbReference type="SMART" id="SM00343">
    <property type="entry name" value="ZnF_C2HC"/>
    <property type="match status" value="2"/>
</dbReference>
<dbReference type="GO" id="GO:0003676">
    <property type="term" value="F:nucleic acid binding"/>
    <property type="evidence" value="ECO:0007669"/>
    <property type="project" value="InterPro"/>
</dbReference>
<proteinExistence type="predicted"/>
<keyword evidence="1" id="KW-0862">Zinc</keyword>
<dbReference type="InterPro" id="IPR036875">
    <property type="entry name" value="Znf_CCHC_sf"/>
</dbReference>
<dbReference type="InterPro" id="IPR001878">
    <property type="entry name" value="Znf_CCHC"/>
</dbReference>
<dbReference type="Gene3D" id="4.10.60.10">
    <property type="entry name" value="Zinc finger, CCHC-type"/>
    <property type="match status" value="1"/>
</dbReference>
<feature type="compositionally biased region" description="Polar residues" evidence="2">
    <location>
        <begin position="99"/>
        <end position="118"/>
    </location>
</feature>
<gene>
    <name evidence="4" type="primary">PARPA_08525.1 scaffold 33340</name>
</gene>
<evidence type="ECO:0000313" key="5">
    <source>
        <dbReference type="Proteomes" id="UP000054107"/>
    </source>
</evidence>
<name>A0A0B7NHE1_9FUNG</name>
<keyword evidence="1" id="KW-0863">Zinc-finger</keyword>
<reference evidence="4 5" key="1">
    <citation type="submission" date="2014-09" db="EMBL/GenBank/DDBJ databases">
        <authorList>
            <person name="Ellenberger Sabrina"/>
        </authorList>
    </citation>
    <scope>NUCLEOTIDE SEQUENCE [LARGE SCALE GENOMIC DNA]</scope>
    <source>
        <strain evidence="4 5">CBS 412.66</strain>
    </source>
</reference>